<reference evidence="3" key="1">
    <citation type="journal article" date="2020" name="bioRxiv">
        <title>Comparative genomics of Chlamydomonas.</title>
        <authorList>
            <person name="Craig R.J."/>
            <person name="Hasan A.R."/>
            <person name="Ness R.W."/>
            <person name="Keightley P.D."/>
        </authorList>
    </citation>
    <scope>NUCLEOTIDE SEQUENCE</scope>
    <source>
        <strain evidence="3">CCAP 11/70</strain>
    </source>
</reference>
<evidence type="ECO:0000256" key="1">
    <source>
        <dbReference type="SAM" id="Coils"/>
    </source>
</evidence>
<feature type="compositionally biased region" description="Low complexity" evidence="2">
    <location>
        <begin position="62"/>
        <end position="78"/>
    </location>
</feature>
<comment type="caution">
    <text evidence="3">The sequence shown here is derived from an EMBL/GenBank/DDBJ whole genome shotgun (WGS) entry which is preliminary data.</text>
</comment>
<keyword evidence="4" id="KW-1185">Reference proteome</keyword>
<proteinExistence type="predicted"/>
<dbReference type="OrthoDB" id="551114at2759"/>
<evidence type="ECO:0000256" key="2">
    <source>
        <dbReference type="SAM" id="MobiDB-lite"/>
    </source>
</evidence>
<sequence length="315" mass="35019">MPLGFARQAVLQQPAAAARAASVAPPRPTVVCRSAPPRSTSPRWYTSWREDATRTDEDTSYSSHSNGNGNGSHASNNGDSWRSSSNGHRDGEQEEQDFRQSSWRQNAAHTASWDSDPEAAPYADDGYYAGDDEEVEQQLNQQRAGEEEEEEEGEGGGFFSDAFKAALQDALKRSPLYGEGGEESIAPDPSDNNMVEAHDKPFFSDTFRNVLKESLARQQSVMDNYSALASDDESTLTPRAAPPKEFSPMEELLATVLATSRHSLRRLNMIKNEVDAAIERETKQLERLEFALSKTQSDVAYYAALERRFNTRPRE</sequence>
<feature type="compositionally biased region" description="Polar residues" evidence="2">
    <location>
        <begin position="99"/>
        <end position="113"/>
    </location>
</feature>
<organism evidence="3 4">
    <name type="scientific">Edaphochlamys debaryana</name>
    <dbReference type="NCBI Taxonomy" id="47281"/>
    <lineage>
        <taxon>Eukaryota</taxon>
        <taxon>Viridiplantae</taxon>
        <taxon>Chlorophyta</taxon>
        <taxon>core chlorophytes</taxon>
        <taxon>Chlorophyceae</taxon>
        <taxon>CS clade</taxon>
        <taxon>Chlamydomonadales</taxon>
        <taxon>Chlamydomonadales incertae sedis</taxon>
        <taxon>Edaphochlamys</taxon>
    </lineage>
</organism>
<evidence type="ECO:0000313" key="3">
    <source>
        <dbReference type="EMBL" id="KAG2497994.1"/>
    </source>
</evidence>
<name>A0A836C3S4_9CHLO</name>
<feature type="compositionally biased region" description="Low complexity" evidence="2">
    <location>
        <begin position="1"/>
        <end position="24"/>
    </location>
</feature>
<evidence type="ECO:0000313" key="4">
    <source>
        <dbReference type="Proteomes" id="UP000612055"/>
    </source>
</evidence>
<protein>
    <submittedName>
        <fullName evidence="3">Uncharacterized protein</fullName>
    </submittedName>
</protein>
<accession>A0A836C3S4</accession>
<dbReference type="EMBL" id="JAEHOE010000012">
    <property type="protein sequence ID" value="KAG2497994.1"/>
    <property type="molecule type" value="Genomic_DNA"/>
</dbReference>
<dbReference type="AlphaFoldDB" id="A0A836C3S4"/>
<feature type="compositionally biased region" description="Low complexity" evidence="2">
    <location>
        <begin position="118"/>
        <end position="129"/>
    </location>
</feature>
<keyword evidence="1" id="KW-0175">Coiled coil</keyword>
<dbReference type="Proteomes" id="UP000612055">
    <property type="component" value="Unassembled WGS sequence"/>
</dbReference>
<feature type="region of interest" description="Disordered" evidence="2">
    <location>
        <begin position="174"/>
        <end position="194"/>
    </location>
</feature>
<feature type="compositionally biased region" description="Basic and acidic residues" evidence="2">
    <location>
        <begin position="48"/>
        <end position="57"/>
    </location>
</feature>
<gene>
    <name evidence="3" type="ORF">HYH03_004253</name>
</gene>
<feature type="region of interest" description="Disordered" evidence="2">
    <location>
        <begin position="1"/>
        <end position="162"/>
    </location>
</feature>
<feature type="coiled-coil region" evidence="1">
    <location>
        <begin position="271"/>
        <end position="298"/>
    </location>
</feature>